<feature type="region of interest" description="Disordered" evidence="1">
    <location>
        <begin position="395"/>
        <end position="422"/>
    </location>
</feature>
<comment type="caution">
    <text evidence="2">The sequence shown here is derived from an EMBL/GenBank/DDBJ whole genome shotgun (WGS) entry which is preliminary data.</text>
</comment>
<organism evidence="2 3">
    <name type="scientific">Sphaerisporangium dianthi</name>
    <dbReference type="NCBI Taxonomy" id="1436120"/>
    <lineage>
        <taxon>Bacteria</taxon>
        <taxon>Bacillati</taxon>
        <taxon>Actinomycetota</taxon>
        <taxon>Actinomycetes</taxon>
        <taxon>Streptosporangiales</taxon>
        <taxon>Streptosporangiaceae</taxon>
        <taxon>Sphaerisporangium</taxon>
    </lineage>
</organism>
<name>A0ABV9CCR7_9ACTN</name>
<dbReference type="EMBL" id="JBHSFP010000003">
    <property type="protein sequence ID" value="MFC4530412.1"/>
    <property type="molecule type" value="Genomic_DNA"/>
</dbReference>
<dbReference type="CDD" id="cd00093">
    <property type="entry name" value="HTH_XRE"/>
    <property type="match status" value="1"/>
</dbReference>
<proteinExistence type="predicted"/>
<keyword evidence="3" id="KW-1185">Reference proteome</keyword>
<feature type="region of interest" description="Disordered" evidence="1">
    <location>
        <begin position="362"/>
        <end position="381"/>
    </location>
</feature>
<evidence type="ECO:0000313" key="3">
    <source>
        <dbReference type="Proteomes" id="UP001596004"/>
    </source>
</evidence>
<dbReference type="RefSeq" id="WP_380838227.1">
    <property type="nucleotide sequence ID" value="NZ_JBHSFP010000003.1"/>
</dbReference>
<sequence length="422" mass="46937">MNTDDGEVWIDIDHLPPFDRASIWYYTIARARADFWDEVDEIRRLYCVVDLATGRPPTYRLRASAADAARWSAATRAMRLAIETANSELGQALKSLTPPPRWGHRVLWRFREKRLAAAYEISTQRVHDDLHGACLDFRAQVSDLPAHIEAEQAREAQERQGRATVLAGGLNEPAWGYFIHEGTSRILSIFLQTLEPAETPSPESARVRTGLTLEQILSAVAEELSLHRQTLISWENGTERALAEQSPSPGWSHYIAERLMAMACESDAPLWAYTVTEEDGRRYFEIQLLCDTIFGIEDRSLIREEAGVTLDRIQAALAEERAHHPPTIVLWDWETSEVLEEWQEGGSEEDAWQALTGQSIVAHPPQPCHERKASPHSYGPSGNYYGPSGNYADGLPPGGFDSGGHSGGFDSGGHSGGFGTSF</sequence>
<protein>
    <submittedName>
        <fullName evidence="2">Uncharacterized protein</fullName>
    </submittedName>
</protein>
<accession>A0ABV9CCR7</accession>
<feature type="compositionally biased region" description="Gly residues" evidence="1">
    <location>
        <begin position="396"/>
        <end position="422"/>
    </location>
</feature>
<evidence type="ECO:0000313" key="2">
    <source>
        <dbReference type="EMBL" id="MFC4530412.1"/>
    </source>
</evidence>
<gene>
    <name evidence="2" type="ORF">ACFO60_06535</name>
</gene>
<dbReference type="Proteomes" id="UP001596004">
    <property type="component" value="Unassembled WGS sequence"/>
</dbReference>
<dbReference type="InterPro" id="IPR001387">
    <property type="entry name" value="Cro/C1-type_HTH"/>
</dbReference>
<reference evidence="3" key="1">
    <citation type="journal article" date="2019" name="Int. J. Syst. Evol. Microbiol.">
        <title>The Global Catalogue of Microorganisms (GCM) 10K type strain sequencing project: providing services to taxonomists for standard genome sequencing and annotation.</title>
        <authorList>
            <consortium name="The Broad Institute Genomics Platform"/>
            <consortium name="The Broad Institute Genome Sequencing Center for Infectious Disease"/>
            <person name="Wu L."/>
            <person name="Ma J."/>
        </authorList>
    </citation>
    <scope>NUCLEOTIDE SEQUENCE [LARGE SCALE GENOMIC DNA]</scope>
    <source>
        <strain evidence="3">CGMCC 4.7132</strain>
    </source>
</reference>
<evidence type="ECO:0000256" key="1">
    <source>
        <dbReference type="SAM" id="MobiDB-lite"/>
    </source>
</evidence>